<organism evidence="2 3">
    <name type="scientific">Leucobacter weissii</name>
    <dbReference type="NCBI Taxonomy" id="1983706"/>
    <lineage>
        <taxon>Bacteria</taxon>
        <taxon>Bacillati</taxon>
        <taxon>Actinomycetota</taxon>
        <taxon>Actinomycetes</taxon>
        <taxon>Micrococcales</taxon>
        <taxon>Microbacteriaceae</taxon>
        <taxon>Leucobacter</taxon>
    </lineage>
</organism>
<keyword evidence="3" id="KW-1185">Reference proteome</keyword>
<evidence type="ECO:0000256" key="1">
    <source>
        <dbReference type="SAM" id="Phobius"/>
    </source>
</evidence>
<feature type="transmembrane region" description="Helical" evidence="1">
    <location>
        <begin position="148"/>
        <end position="166"/>
    </location>
</feature>
<feature type="transmembrane region" description="Helical" evidence="1">
    <location>
        <begin position="93"/>
        <end position="110"/>
    </location>
</feature>
<feature type="transmembrane region" description="Helical" evidence="1">
    <location>
        <begin position="70"/>
        <end position="87"/>
    </location>
</feature>
<evidence type="ECO:0000313" key="2">
    <source>
        <dbReference type="EMBL" id="MBO1901155.1"/>
    </source>
</evidence>
<dbReference type="AlphaFoldDB" id="A0A939MJJ1"/>
<evidence type="ECO:0000313" key="3">
    <source>
        <dbReference type="Proteomes" id="UP000664382"/>
    </source>
</evidence>
<accession>A0A939MJJ1</accession>
<name>A0A939MJJ1_9MICO</name>
<feature type="transmembrane region" description="Helical" evidence="1">
    <location>
        <begin position="172"/>
        <end position="192"/>
    </location>
</feature>
<keyword evidence="1" id="KW-1133">Transmembrane helix</keyword>
<feature type="transmembrane region" description="Helical" evidence="1">
    <location>
        <begin position="199"/>
        <end position="221"/>
    </location>
</feature>
<dbReference type="EMBL" id="JAGDYM010000004">
    <property type="protein sequence ID" value="MBO1901155.1"/>
    <property type="molecule type" value="Genomic_DNA"/>
</dbReference>
<dbReference type="Proteomes" id="UP000664382">
    <property type="component" value="Unassembled WGS sequence"/>
</dbReference>
<sequence>MSWSNALLLLVLGALYALAFVEGRGGISGLPEVGPILLAASMPAAFILAPYAIFLFTFTAWVLNEFESRTAPVLVDAFAAGAPWFPAAINLLLAYWLLVILTFVIVFASGHSRIVPEGRRAPIRGADTTAAEHPEPAGAAQASAYARVWGWLAVAFAAPGLVITALSSPVIASIPLLVAALQCALVAILLHAKRFVAPAIAAGLTILSVLIFMILLVAGILTADSFPFGYGPGV</sequence>
<reference evidence="2" key="1">
    <citation type="submission" date="2021-03" db="EMBL/GenBank/DDBJ databases">
        <title>Leucobacter chromiisoli sp. nov., isolated from chromium-containing soil of chemical plant.</title>
        <authorList>
            <person name="Xu Z."/>
        </authorList>
    </citation>
    <scope>NUCLEOTIDE SEQUENCE</scope>
    <source>
        <strain evidence="2">S27</strain>
    </source>
</reference>
<comment type="caution">
    <text evidence="2">The sequence shown here is derived from an EMBL/GenBank/DDBJ whole genome shotgun (WGS) entry which is preliminary data.</text>
</comment>
<gene>
    <name evidence="2" type="ORF">J4H92_04230</name>
</gene>
<keyword evidence="1" id="KW-0812">Transmembrane</keyword>
<protein>
    <submittedName>
        <fullName evidence="2">Uncharacterized protein</fullName>
    </submittedName>
</protein>
<proteinExistence type="predicted"/>
<keyword evidence="1" id="KW-0472">Membrane</keyword>
<dbReference type="RefSeq" id="WP_208096398.1">
    <property type="nucleotide sequence ID" value="NZ_JAGDYM010000004.1"/>
</dbReference>
<feature type="transmembrane region" description="Helical" evidence="1">
    <location>
        <begin position="35"/>
        <end position="63"/>
    </location>
</feature>